<dbReference type="Pfam" id="PF00072">
    <property type="entry name" value="Response_reg"/>
    <property type="match status" value="1"/>
</dbReference>
<dbReference type="PROSITE" id="PS50110">
    <property type="entry name" value="RESPONSE_REGULATORY"/>
    <property type="match status" value="1"/>
</dbReference>
<keyword evidence="1" id="KW-0597">Phosphoprotein</keyword>
<evidence type="ECO:0000256" key="1">
    <source>
        <dbReference type="PROSITE-ProRule" id="PRU00169"/>
    </source>
</evidence>
<dbReference type="EMBL" id="CP001804">
    <property type="protein sequence ID" value="ACY17306.1"/>
    <property type="molecule type" value="Genomic_DNA"/>
</dbReference>
<organism evidence="3 4">
    <name type="scientific">Haliangium ochraceum (strain DSM 14365 / JCM 11303 / SMP-2)</name>
    <dbReference type="NCBI Taxonomy" id="502025"/>
    <lineage>
        <taxon>Bacteria</taxon>
        <taxon>Pseudomonadati</taxon>
        <taxon>Myxococcota</taxon>
        <taxon>Polyangia</taxon>
        <taxon>Haliangiales</taxon>
        <taxon>Kofleriaceae</taxon>
        <taxon>Haliangium</taxon>
    </lineage>
</organism>
<dbReference type="RefSeq" id="WP_012829904.1">
    <property type="nucleotide sequence ID" value="NC_013440.1"/>
</dbReference>
<dbReference type="SMR" id="D0LST4"/>
<evidence type="ECO:0000313" key="4">
    <source>
        <dbReference type="Proteomes" id="UP000001880"/>
    </source>
</evidence>
<dbReference type="InterPro" id="IPR011006">
    <property type="entry name" value="CheY-like_superfamily"/>
</dbReference>
<name>D0LST4_HALO1</name>
<dbReference type="SMART" id="SM00448">
    <property type="entry name" value="REC"/>
    <property type="match status" value="1"/>
</dbReference>
<dbReference type="AlphaFoldDB" id="D0LST4"/>
<feature type="domain" description="Response regulatory" evidence="2">
    <location>
        <begin position="1"/>
        <end position="114"/>
    </location>
</feature>
<dbReference type="STRING" id="502025.Hoch_4816"/>
<dbReference type="SUPFAM" id="SSF52172">
    <property type="entry name" value="CheY-like"/>
    <property type="match status" value="1"/>
</dbReference>
<feature type="modified residue" description="4-aspartylphosphate" evidence="1">
    <location>
        <position position="49"/>
    </location>
</feature>
<accession>D0LST4</accession>
<dbReference type="HOGENOM" id="CLU_2069841_0_0_7"/>
<evidence type="ECO:0000313" key="3">
    <source>
        <dbReference type="EMBL" id="ACY17306.1"/>
    </source>
</evidence>
<protein>
    <submittedName>
        <fullName evidence="3">Response regulator receiver protein</fullName>
    </submittedName>
</protein>
<dbReference type="KEGG" id="hoh:Hoch_4816"/>
<dbReference type="InterPro" id="IPR001789">
    <property type="entry name" value="Sig_transdc_resp-reg_receiver"/>
</dbReference>
<keyword evidence="4" id="KW-1185">Reference proteome</keyword>
<dbReference type="eggNOG" id="COG2197">
    <property type="taxonomic scope" value="Bacteria"/>
</dbReference>
<dbReference type="OrthoDB" id="5518865at2"/>
<gene>
    <name evidence="3" type="ordered locus">Hoch_4816</name>
</gene>
<reference evidence="3 4" key="1">
    <citation type="journal article" date="2010" name="Stand. Genomic Sci.">
        <title>Complete genome sequence of Haliangium ochraceum type strain (SMP-2).</title>
        <authorList>
            <consortium name="US DOE Joint Genome Institute (JGI-PGF)"/>
            <person name="Ivanova N."/>
            <person name="Daum C."/>
            <person name="Lang E."/>
            <person name="Abt B."/>
            <person name="Kopitz M."/>
            <person name="Saunders E."/>
            <person name="Lapidus A."/>
            <person name="Lucas S."/>
            <person name="Glavina Del Rio T."/>
            <person name="Nolan M."/>
            <person name="Tice H."/>
            <person name="Copeland A."/>
            <person name="Cheng J.F."/>
            <person name="Chen F."/>
            <person name="Bruce D."/>
            <person name="Goodwin L."/>
            <person name="Pitluck S."/>
            <person name="Mavromatis K."/>
            <person name="Pati A."/>
            <person name="Mikhailova N."/>
            <person name="Chen A."/>
            <person name="Palaniappan K."/>
            <person name="Land M."/>
            <person name="Hauser L."/>
            <person name="Chang Y.J."/>
            <person name="Jeffries C.D."/>
            <person name="Detter J.C."/>
            <person name="Brettin T."/>
            <person name="Rohde M."/>
            <person name="Goker M."/>
            <person name="Bristow J."/>
            <person name="Markowitz V."/>
            <person name="Eisen J.A."/>
            <person name="Hugenholtz P."/>
            <person name="Kyrpides N.C."/>
            <person name="Klenk H.P."/>
        </authorList>
    </citation>
    <scope>NUCLEOTIDE SEQUENCE [LARGE SCALE GENOMIC DNA]</scope>
    <source>
        <strain evidence="4">DSM 14365 / CIP 107738 / JCM 11303 / AJ 13395 / SMP-2</strain>
    </source>
</reference>
<dbReference type="Proteomes" id="UP000001880">
    <property type="component" value="Chromosome"/>
</dbReference>
<evidence type="ECO:0000259" key="2">
    <source>
        <dbReference type="PROSITE" id="PS50110"/>
    </source>
</evidence>
<dbReference type="Gene3D" id="3.40.50.2300">
    <property type="match status" value="1"/>
</dbReference>
<dbReference type="GO" id="GO:0000160">
    <property type="term" value="P:phosphorelay signal transduction system"/>
    <property type="evidence" value="ECO:0007669"/>
    <property type="project" value="InterPro"/>
</dbReference>
<sequence length="118" mass="12686">MLKVAIFDDVVALRGETFHIPGMDVDVYEHADDAVEMCRACGHDVVFMDFAMGADRKRGDEAITALRASGFGGRIIAISSDPSANVEMRQAGADGALAKKAHLRSFLVQLADNHEALP</sequence>
<proteinExistence type="predicted"/>